<dbReference type="Gene3D" id="1.25.40.390">
    <property type="match status" value="1"/>
</dbReference>
<evidence type="ECO:0000256" key="5">
    <source>
        <dbReference type="ARBA" id="ARBA00023237"/>
    </source>
</evidence>
<dbReference type="InterPro" id="IPR011990">
    <property type="entry name" value="TPR-like_helical_dom_sf"/>
</dbReference>
<comment type="similarity">
    <text evidence="2">Belongs to the SusD family.</text>
</comment>
<evidence type="ECO:0000313" key="9">
    <source>
        <dbReference type="Proteomes" id="UP000829476"/>
    </source>
</evidence>
<keyword evidence="9" id="KW-1185">Reference proteome</keyword>
<evidence type="ECO:0000256" key="2">
    <source>
        <dbReference type="ARBA" id="ARBA00006275"/>
    </source>
</evidence>
<dbReference type="Pfam" id="PF14322">
    <property type="entry name" value="SusD-like_3"/>
    <property type="match status" value="1"/>
</dbReference>
<dbReference type="RefSeq" id="WP_242936942.1">
    <property type="nucleotide sequence ID" value="NZ_CP094326.1"/>
</dbReference>
<accession>A0ABY3YL22</accession>
<proteinExistence type="inferred from homology"/>
<dbReference type="InterPro" id="IPR012944">
    <property type="entry name" value="SusD_RagB_dom"/>
</dbReference>
<organism evidence="8 9">
    <name type="scientific">Zhouia spongiae</name>
    <dbReference type="NCBI Taxonomy" id="2202721"/>
    <lineage>
        <taxon>Bacteria</taxon>
        <taxon>Pseudomonadati</taxon>
        <taxon>Bacteroidota</taxon>
        <taxon>Flavobacteriia</taxon>
        <taxon>Flavobacteriales</taxon>
        <taxon>Flavobacteriaceae</taxon>
        <taxon>Zhouia</taxon>
    </lineage>
</organism>
<evidence type="ECO:0000259" key="7">
    <source>
        <dbReference type="Pfam" id="PF14322"/>
    </source>
</evidence>
<dbReference type="Pfam" id="PF07980">
    <property type="entry name" value="SusD_RagB"/>
    <property type="match status" value="1"/>
</dbReference>
<keyword evidence="4" id="KW-0472">Membrane</keyword>
<dbReference type="SUPFAM" id="SSF48452">
    <property type="entry name" value="TPR-like"/>
    <property type="match status" value="1"/>
</dbReference>
<sequence>MKNINYILFGILGFIALTLNSCDSILDKQPDYSLTEENSITDFSKAEAAVRGIYASFQNDSWSGALYMSLASKSGFVNWSELDYNMEYSQQNMPGSPTSIWGNFYKSLNAANFAINGISDLSAVAVPSEEERKALIGEARCLRAWININILWNYGHWWAPDDDEYGLLYRDEVVNLSNVEQKRLSVGESYQKIYEDLDYAIQHLNSFHSPRFVSKEFAKALKAKTLLYRAGYLNDKPEMEIALKLVNEVLDQMPSGLNLESDMNQMYQQAWDSSENLFVKYLEDNGSRYSSGGHSYSYALVYEGDRLPLATGATLTAGLNYGLDWFKNDPRWDIATGEVRAPETWDDTYRWTWKKLTRLGRYGGQQATPPDEMYATYYFRAAELFIIKSELLARLGKSSVEAIAPINQLRSMRSVPTLEALNPTSDSELMDMIFKEYFLELFLENGSEFFASVRFHNNGKPWVETIKEGKSLNENRMCWPIPNEEMINNTLMTQNPDLQ</sequence>
<comment type="subcellular location">
    <subcellularLocation>
        <location evidence="1">Cell outer membrane</location>
    </subcellularLocation>
</comment>
<evidence type="ECO:0000256" key="4">
    <source>
        <dbReference type="ARBA" id="ARBA00023136"/>
    </source>
</evidence>
<evidence type="ECO:0000256" key="3">
    <source>
        <dbReference type="ARBA" id="ARBA00022729"/>
    </source>
</evidence>
<keyword evidence="5" id="KW-0998">Cell outer membrane</keyword>
<protein>
    <submittedName>
        <fullName evidence="8">RagB/SusD family nutrient uptake outer membrane protein</fullName>
    </submittedName>
</protein>
<dbReference type="Proteomes" id="UP000829476">
    <property type="component" value="Chromosome"/>
</dbReference>
<evidence type="ECO:0000313" key="8">
    <source>
        <dbReference type="EMBL" id="UNY98536.1"/>
    </source>
</evidence>
<dbReference type="InterPro" id="IPR033985">
    <property type="entry name" value="SusD-like_N"/>
</dbReference>
<evidence type="ECO:0000259" key="6">
    <source>
        <dbReference type="Pfam" id="PF07980"/>
    </source>
</evidence>
<dbReference type="EMBL" id="CP094326">
    <property type="protein sequence ID" value="UNY98536.1"/>
    <property type="molecule type" value="Genomic_DNA"/>
</dbReference>
<feature type="domain" description="RagB/SusD" evidence="6">
    <location>
        <begin position="344"/>
        <end position="496"/>
    </location>
</feature>
<feature type="domain" description="SusD-like N-terminal" evidence="7">
    <location>
        <begin position="26"/>
        <end position="205"/>
    </location>
</feature>
<name>A0ABY3YL22_9FLAO</name>
<keyword evidence="3" id="KW-0732">Signal</keyword>
<evidence type="ECO:0000256" key="1">
    <source>
        <dbReference type="ARBA" id="ARBA00004442"/>
    </source>
</evidence>
<gene>
    <name evidence="8" type="ORF">MQE36_15830</name>
</gene>
<reference evidence="8 9" key="1">
    <citation type="journal article" date="2018" name="Int. J. Syst. Evol. Microbiol.">
        <title>Zhouia spongiae sp. nov., isolated from a marine sponge.</title>
        <authorList>
            <person name="Zhuang L."/>
            <person name="Lin B."/>
            <person name="Qin F."/>
            <person name="Luo L."/>
        </authorList>
    </citation>
    <scope>NUCLEOTIDE SEQUENCE [LARGE SCALE GENOMIC DNA]</scope>
    <source>
        <strain evidence="8 9">HN-Y44</strain>
    </source>
</reference>